<keyword evidence="5" id="KW-1185">Reference proteome</keyword>
<dbReference type="InterPro" id="IPR001680">
    <property type="entry name" value="WD40_rpt"/>
</dbReference>
<dbReference type="PANTHER" id="PTHR19848">
    <property type="entry name" value="WD40 REPEAT PROTEIN"/>
    <property type="match status" value="1"/>
</dbReference>
<dbReference type="SUPFAM" id="SSF50978">
    <property type="entry name" value="WD40 repeat-like"/>
    <property type="match status" value="1"/>
</dbReference>
<feature type="non-terminal residue" evidence="4">
    <location>
        <position position="1"/>
    </location>
</feature>
<evidence type="ECO:0000256" key="2">
    <source>
        <dbReference type="ARBA" id="ARBA00022737"/>
    </source>
</evidence>
<protein>
    <recommendedName>
        <fullName evidence="6">WD40 repeat-like protein</fullName>
    </recommendedName>
</protein>
<name>A0A0C9U2D3_PAXIN</name>
<dbReference type="EMBL" id="KN819349">
    <property type="protein sequence ID" value="KIJ13737.1"/>
    <property type="molecule type" value="Genomic_DNA"/>
</dbReference>
<dbReference type="PROSITE" id="PS50082">
    <property type="entry name" value="WD_REPEATS_2"/>
    <property type="match status" value="2"/>
</dbReference>
<keyword evidence="1 3" id="KW-0853">WD repeat</keyword>
<dbReference type="InterPro" id="IPR015943">
    <property type="entry name" value="WD40/YVTN_repeat-like_dom_sf"/>
</dbReference>
<evidence type="ECO:0000256" key="1">
    <source>
        <dbReference type="ARBA" id="ARBA00022574"/>
    </source>
</evidence>
<dbReference type="SMART" id="SM00320">
    <property type="entry name" value="WD40"/>
    <property type="match status" value="2"/>
</dbReference>
<dbReference type="PANTHER" id="PTHR19848:SF8">
    <property type="entry name" value="F-BOX AND WD REPEAT DOMAIN CONTAINING 7"/>
    <property type="match status" value="1"/>
</dbReference>
<proteinExistence type="predicted"/>
<dbReference type="InterPro" id="IPR019775">
    <property type="entry name" value="WD40_repeat_CS"/>
</dbReference>
<evidence type="ECO:0000256" key="3">
    <source>
        <dbReference type="PROSITE-ProRule" id="PRU00221"/>
    </source>
</evidence>
<dbReference type="PROSITE" id="PS50294">
    <property type="entry name" value="WD_REPEATS_REGION"/>
    <property type="match status" value="2"/>
</dbReference>
<evidence type="ECO:0008006" key="6">
    <source>
        <dbReference type="Google" id="ProtNLM"/>
    </source>
</evidence>
<reference evidence="4 5" key="1">
    <citation type="submission" date="2014-06" db="EMBL/GenBank/DDBJ databases">
        <authorList>
            <consortium name="DOE Joint Genome Institute"/>
            <person name="Kuo A."/>
            <person name="Kohler A."/>
            <person name="Nagy L.G."/>
            <person name="Floudas D."/>
            <person name="Copeland A."/>
            <person name="Barry K.W."/>
            <person name="Cichocki N."/>
            <person name="Veneault-Fourrey C."/>
            <person name="LaButti K."/>
            <person name="Lindquist E.A."/>
            <person name="Lipzen A."/>
            <person name="Lundell T."/>
            <person name="Morin E."/>
            <person name="Murat C."/>
            <person name="Sun H."/>
            <person name="Tunlid A."/>
            <person name="Henrissat B."/>
            <person name="Grigoriev I.V."/>
            <person name="Hibbett D.S."/>
            <person name="Martin F."/>
            <person name="Nordberg H.P."/>
            <person name="Cantor M.N."/>
            <person name="Hua S.X."/>
        </authorList>
    </citation>
    <scope>NUCLEOTIDE SEQUENCE [LARGE SCALE GENOMIC DNA]</scope>
    <source>
        <strain evidence="4 5">ATCC 200175</strain>
    </source>
</reference>
<dbReference type="PROSITE" id="PS00678">
    <property type="entry name" value="WD_REPEATS_1"/>
    <property type="match status" value="2"/>
</dbReference>
<evidence type="ECO:0000313" key="5">
    <source>
        <dbReference type="Proteomes" id="UP000053647"/>
    </source>
</evidence>
<feature type="repeat" description="WD" evidence="3">
    <location>
        <begin position="3"/>
        <end position="44"/>
    </location>
</feature>
<dbReference type="AlphaFoldDB" id="A0A0C9U2D3"/>
<sequence length="112" mass="11816">PGISGHEATVFGIVYLPGGGRLVTCSSDDAVKIWDLENGEQEGMAMQHSGNAEWAQGLAVTRDGKRILSGGGDAVLRVWDVETHQPIAEWGGHEHAIHCIAMSPDDQLVGSG</sequence>
<dbReference type="Gene3D" id="2.130.10.10">
    <property type="entry name" value="YVTN repeat-like/Quinoprotein amine dehydrogenase"/>
    <property type="match status" value="1"/>
</dbReference>
<gene>
    <name evidence="4" type="ORF">PAXINDRAFT_48735</name>
</gene>
<dbReference type="InterPro" id="IPR036322">
    <property type="entry name" value="WD40_repeat_dom_sf"/>
</dbReference>
<dbReference type="OrthoDB" id="3267146at2759"/>
<evidence type="ECO:0000313" key="4">
    <source>
        <dbReference type="EMBL" id="KIJ13737.1"/>
    </source>
</evidence>
<keyword evidence="2" id="KW-0677">Repeat</keyword>
<accession>A0A0C9U2D3</accession>
<reference evidence="5" key="2">
    <citation type="submission" date="2015-01" db="EMBL/GenBank/DDBJ databases">
        <title>Evolutionary Origins and Diversification of the Mycorrhizal Mutualists.</title>
        <authorList>
            <consortium name="DOE Joint Genome Institute"/>
            <consortium name="Mycorrhizal Genomics Consortium"/>
            <person name="Kohler A."/>
            <person name="Kuo A."/>
            <person name="Nagy L.G."/>
            <person name="Floudas D."/>
            <person name="Copeland A."/>
            <person name="Barry K.W."/>
            <person name="Cichocki N."/>
            <person name="Veneault-Fourrey C."/>
            <person name="LaButti K."/>
            <person name="Lindquist E.A."/>
            <person name="Lipzen A."/>
            <person name="Lundell T."/>
            <person name="Morin E."/>
            <person name="Murat C."/>
            <person name="Riley R."/>
            <person name="Ohm R."/>
            <person name="Sun H."/>
            <person name="Tunlid A."/>
            <person name="Henrissat B."/>
            <person name="Grigoriev I.V."/>
            <person name="Hibbett D.S."/>
            <person name="Martin F."/>
        </authorList>
    </citation>
    <scope>NUCLEOTIDE SEQUENCE [LARGE SCALE GENOMIC DNA]</scope>
    <source>
        <strain evidence="5">ATCC 200175</strain>
    </source>
</reference>
<dbReference type="Pfam" id="PF00400">
    <property type="entry name" value="WD40"/>
    <property type="match status" value="3"/>
</dbReference>
<dbReference type="HOGENOM" id="CLU_000288_57_18_1"/>
<feature type="non-terminal residue" evidence="4">
    <location>
        <position position="112"/>
    </location>
</feature>
<feature type="repeat" description="WD" evidence="3">
    <location>
        <begin position="48"/>
        <end position="89"/>
    </location>
</feature>
<dbReference type="Proteomes" id="UP000053647">
    <property type="component" value="Unassembled WGS sequence"/>
</dbReference>
<organism evidence="4 5">
    <name type="scientific">Paxillus involutus ATCC 200175</name>
    <dbReference type="NCBI Taxonomy" id="664439"/>
    <lineage>
        <taxon>Eukaryota</taxon>
        <taxon>Fungi</taxon>
        <taxon>Dikarya</taxon>
        <taxon>Basidiomycota</taxon>
        <taxon>Agaricomycotina</taxon>
        <taxon>Agaricomycetes</taxon>
        <taxon>Agaricomycetidae</taxon>
        <taxon>Boletales</taxon>
        <taxon>Paxilineae</taxon>
        <taxon>Paxillaceae</taxon>
        <taxon>Paxillus</taxon>
    </lineage>
</organism>